<dbReference type="RefSeq" id="XP_029228344.1">
    <property type="nucleotide sequence ID" value="XM_029371537.1"/>
</dbReference>
<reference evidence="5 6" key="1">
    <citation type="journal article" date="2018" name="BMC Genomics">
        <title>Genomic comparison of Trypanosoma conorhini and Trypanosoma rangeli to Trypanosoma cruzi strains of high and low virulence.</title>
        <authorList>
            <person name="Bradwell K.R."/>
            <person name="Koparde V.N."/>
            <person name="Matveyev A.V."/>
            <person name="Serrano M.G."/>
            <person name="Alves J.M."/>
            <person name="Parikh H."/>
            <person name="Huang B."/>
            <person name="Lee V."/>
            <person name="Espinosa-Alvarez O."/>
            <person name="Ortiz P.A."/>
            <person name="Costa-Martins A.G."/>
            <person name="Teixeira M.M."/>
            <person name="Buck G.A."/>
        </authorList>
    </citation>
    <scope>NUCLEOTIDE SEQUENCE [LARGE SCALE GENOMIC DNA]</scope>
    <source>
        <strain evidence="5 6">025E</strain>
    </source>
</reference>
<comment type="caution">
    <text evidence="5">The sequence shown here is derived from an EMBL/GenBank/DDBJ whole genome shotgun (WGS) entry which is preliminary data.</text>
</comment>
<keyword evidence="6" id="KW-1185">Reference proteome</keyword>
<feature type="transmembrane region" description="Helical" evidence="2">
    <location>
        <begin position="493"/>
        <end position="511"/>
    </location>
</feature>
<keyword evidence="2" id="KW-0812">Transmembrane</keyword>
<dbReference type="PANTHER" id="PTHR14859">
    <property type="entry name" value="CALCOFLUOR WHITE HYPERSENSITIVE PROTEIN PRECURSOR"/>
    <property type="match status" value="1"/>
</dbReference>
<keyword evidence="2" id="KW-1133">Transmembrane helix</keyword>
<dbReference type="Proteomes" id="UP000284403">
    <property type="component" value="Unassembled WGS sequence"/>
</dbReference>
<dbReference type="SUPFAM" id="SSF56219">
    <property type="entry name" value="DNase I-like"/>
    <property type="match status" value="1"/>
</dbReference>
<feature type="region of interest" description="Disordered" evidence="1">
    <location>
        <begin position="268"/>
        <end position="287"/>
    </location>
</feature>
<feature type="transmembrane region" description="Helical" evidence="2">
    <location>
        <begin position="427"/>
        <end position="449"/>
    </location>
</feature>
<dbReference type="Gene3D" id="3.60.10.10">
    <property type="entry name" value="Endonuclease/exonuclease/phosphatase"/>
    <property type="match status" value="1"/>
</dbReference>
<evidence type="ECO:0000313" key="6">
    <source>
        <dbReference type="Proteomes" id="UP000284403"/>
    </source>
</evidence>
<evidence type="ECO:0000313" key="5">
    <source>
        <dbReference type="EMBL" id="RNF18020.1"/>
    </source>
</evidence>
<name>A0A3R7L1Y0_9TRYP</name>
<feature type="transmembrane region" description="Helical" evidence="2">
    <location>
        <begin position="359"/>
        <end position="381"/>
    </location>
</feature>
<dbReference type="PANTHER" id="PTHR14859:SF1">
    <property type="entry name" value="PGAP2-INTERACTING PROTEIN"/>
    <property type="match status" value="1"/>
</dbReference>
<dbReference type="InterPro" id="IPR019402">
    <property type="entry name" value="CWH43_N"/>
</dbReference>
<feature type="transmembrane region" description="Helical" evidence="2">
    <location>
        <begin position="461"/>
        <end position="481"/>
    </location>
</feature>
<feature type="transmembrane region" description="Helical" evidence="2">
    <location>
        <begin position="150"/>
        <end position="170"/>
    </location>
</feature>
<evidence type="ECO:0000259" key="4">
    <source>
        <dbReference type="Pfam" id="PF23226"/>
    </source>
</evidence>
<gene>
    <name evidence="5" type="ORF">Tco025E_04627</name>
</gene>
<dbReference type="GeneID" id="40318238"/>
<feature type="transmembrane region" description="Helical" evidence="2">
    <location>
        <begin position="12"/>
        <end position="34"/>
    </location>
</feature>
<feature type="transmembrane region" description="Helical" evidence="2">
    <location>
        <begin position="749"/>
        <end position="770"/>
    </location>
</feature>
<feature type="transmembrane region" description="Helical" evidence="2">
    <location>
        <begin position="111"/>
        <end position="138"/>
    </location>
</feature>
<protein>
    <submittedName>
        <fullName evidence="5">FGF receptor activating protein</fullName>
    </submittedName>
</protein>
<dbReference type="EMBL" id="MKKU01000244">
    <property type="protein sequence ID" value="RNF18020.1"/>
    <property type="molecule type" value="Genomic_DNA"/>
</dbReference>
<sequence length="1286" mass="146500">MKQHIFVVRSSYLALIYAIIASTGLLLALFVGLWMHPKELLDTHCKVAEYWPSISTLTGDFQPERQVWRVAFVLCTPFRLGATISLLLVFWQHGCGNMNELSDLVRAPLMLFGSSAFLTLMMFFCDILRLICALTWTMVSSIENLARHNLGFGFYVFLGFILQLTIDALVRRNLYNLDIYASFDNIRWSSRLKRVCLIGQTVSALSLVFFYVRHVNTCAPGAYSLSTMSEWFFAFFNICFDATAWFELEKSTWVFGATPEQYKTLATKNTQEPAREHPNDVNHEPKTSITSPEVTIFAEDDKTGENVVIHDFTFCCAPSRTTMWLVDVYWAYLFWEMIVHVVQHMYFMPLVAMSLSWELAGGFTYCSPVLLKFGAFRRFALGHVSLLRLPKGSVKEGNPRRVPMYLLFYLITALSHFHVHVKNSERLKLLAIMFGPFFLSLALFCRYLYPADSVRNTSDDNCRMVYSFPLGLVVSMLVRVLHLSQDPVFTDAIYAGLFGVVLGIACTTILYRHVMFSEEDATLNDSEEACVNNIDQQRHVHFSSTRESNGVTTLALAYTPFSPAVMGLLFGFTTIVSLTFFTCASYIPRLLAIDPYPANLLVVACYVLGLYYSPNIIPVFSTGKRNGLRWIRLGVGLVGGCLTMLLGTRQTNRSYELPHAHYPTTMKSLKENVDIRFWAVEENFSGNKYVAFCGGLVMTFCFGALYPFVTELVFAHQRVHRLSTAAAKKPDDLHESHSHVAMRGNSFELVWALTSIIFIILFALCTSYPFVPMAWLVRERSVSVHLTAVSGVFLLAWLLSHRVKNAISVTGRNVFSVRKQRRMPLVIFLFICFAFFFVVVGLFALGPDDRSIPPGKLTARLFSREVVQVHEAIAKLRTQKNAAADPLLDEYEVNFFEERYEAHLEHLKEEVTGVTDNTSKLVRKIPKEKYGVSLPHLSLEQRQAVWEAALEMTFFSGMIWTVHFALDNTNTDSLKRMVKQADLTGAGVIGLLESDSMHLPNGNRDMVEFLSYSLGYKYTSYGPTALDNTYGCAMISKYPILSVRRYISPSPQGELSCLIHAKLDVFGITIQTYVGHFGNTEHWGDGLLQSQFLGRLVTRNPGPSMFLGYVVSYPGNPERYQYYASQTKPGYFRDAALELYRKHPWHRMAERGGYDEPEPEKTTVAPGEAVDFNVEWKLERVGHLEQGMVPDISFRRTPEGKARRYFKFNDTQRITTYHPRFEFIDRYCQYIFYKPGSAEDERPEDAAKLQPLQLYLYDWWRVLEGEAATLSDTEIQVVQLGFKLRI</sequence>
<organism evidence="5 6">
    <name type="scientific">Trypanosoma conorhini</name>
    <dbReference type="NCBI Taxonomy" id="83891"/>
    <lineage>
        <taxon>Eukaryota</taxon>
        <taxon>Discoba</taxon>
        <taxon>Euglenozoa</taxon>
        <taxon>Kinetoplastea</taxon>
        <taxon>Metakinetoplastina</taxon>
        <taxon>Trypanosomatida</taxon>
        <taxon>Trypanosomatidae</taxon>
        <taxon>Trypanosoma</taxon>
    </lineage>
</organism>
<feature type="transmembrane region" description="Helical" evidence="2">
    <location>
        <begin position="782"/>
        <end position="799"/>
    </location>
</feature>
<feature type="transmembrane region" description="Helical" evidence="2">
    <location>
        <begin position="630"/>
        <end position="648"/>
    </location>
</feature>
<feature type="domain" description="CWH43-like N-terminal" evidence="3">
    <location>
        <begin position="10"/>
        <end position="250"/>
    </location>
</feature>
<feature type="transmembrane region" description="Helical" evidence="2">
    <location>
        <begin position="402"/>
        <end position="421"/>
    </location>
</feature>
<feature type="transmembrane region" description="Helical" evidence="2">
    <location>
        <begin position="825"/>
        <end position="846"/>
    </location>
</feature>
<feature type="transmembrane region" description="Helical" evidence="2">
    <location>
        <begin position="329"/>
        <end position="347"/>
    </location>
</feature>
<evidence type="ECO:0000256" key="2">
    <source>
        <dbReference type="SAM" id="Phobius"/>
    </source>
</evidence>
<dbReference type="OrthoDB" id="68581at2759"/>
<keyword evidence="2" id="KW-0472">Membrane</keyword>
<feature type="transmembrane region" description="Helical" evidence="2">
    <location>
        <begin position="564"/>
        <end position="587"/>
    </location>
</feature>
<keyword evidence="5" id="KW-0675">Receptor</keyword>
<feature type="transmembrane region" description="Helical" evidence="2">
    <location>
        <begin position="67"/>
        <end position="91"/>
    </location>
</feature>
<dbReference type="FunFam" id="3.60.10.10:FF:000122">
    <property type="entry name" value="Frag1/DRAM/Sfk1_family_-_putative"/>
    <property type="match status" value="1"/>
</dbReference>
<dbReference type="InterPro" id="IPR057315">
    <property type="entry name" value="Exo_endo_phos_PGAP2IP_C"/>
</dbReference>
<evidence type="ECO:0000256" key="1">
    <source>
        <dbReference type="SAM" id="MobiDB-lite"/>
    </source>
</evidence>
<accession>A0A3R7L1Y0</accession>
<feature type="transmembrane region" description="Helical" evidence="2">
    <location>
        <begin position="689"/>
        <end position="709"/>
    </location>
</feature>
<proteinExistence type="predicted"/>
<dbReference type="InterPro" id="IPR036691">
    <property type="entry name" value="Endo/exonu/phosph_ase_sf"/>
</dbReference>
<feature type="compositionally biased region" description="Basic and acidic residues" evidence="1">
    <location>
        <begin position="273"/>
        <end position="286"/>
    </location>
</feature>
<dbReference type="Pfam" id="PF10277">
    <property type="entry name" value="Frag1"/>
    <property type="match status" value="1"/>
</dbReference>
<dbReference type="GO" id="GO:0006506">
    <property type="term" value="P:GPI anchor biosynthetic process"/>
    <property type="evidence" value="ECO:0007669"/>
    <property type="project" value="TreeGrafter"/>
</dbReference>
<dbReference type="InterPro" id="IPR051916">
    <property type="entry name" value="GPI-anchor_lipid_remodeler"/>
</dbReference>
<evidence type="ECO:0000259" key="3">
    <source>
        <dbReference type="Pfam" id="PF10277"/>
    </source>
</evidence>
<feature type="domain" description="PGAP2IP C-terminal nuclease-like" evidence="4">
    <location>
        <begin position="954"/>
        <end position="1127"/>
    </location>
</feature>
<dbReference type="GO" id="GO:0016020">
    <property type="term" value="C:membrane"/>
    <property type="evidence" value="ECO:0007669"/>
    <property type="project" value="GOC"/>
</dbReference>
<dbReference type="GO" id="GO:0005783">
    <property type="term" value="C:endoplasmic reticulum"/>
    <property type="evidence" value="ECO:0007669"/>
    <property type="project" value="TreeGrafter"/>
</dbReference>
<dbReference type="Pfam" id="PF23226">
    <property type="entry name" value="Exo_endo_phos_PGAP2IP"/>
    <property type="match status" value="1"/>
</dbReference>
<feature type="transmembrane region" description="Helical" evidence="2">
    <location>
        <begin position="599"/>
        <end position="618"/>
    </location>
</feature>